<feature type="non-terminal residue" evidence="1">
    <location>
        <position position="59"/>
    </location>
</feature>
<dbReference type="Proteomes" id="UP001634394">
    <property type="component" value="Unassembled WGS sequence"/>
</dbReference>
<evidence type="ECO:0000313" key="2">
    <source>
        <dbReference type="Proteomes" id="UP001634394"/>
    </source>
</evidence>
<organism evidence="1 2">
    <name type="scientific">Sinanodonta woodiana</name>
    <name type="common">Chinese pond mussel</name>
    <name type="synonym">Anodonta woodiana</name>
    <dbReference type="NCBI Taxonomy" id="1069815"/>
    <lineage>
        <taxon>Eukaryota</taxon>
        <taxon>Metazoa</taxon>
        <taxon>Spiralia</taxon>
        <taxon>Lophotrochozoa</taxon>
        <taxon>Mollusca</taxon>
        <taxon>Bivalvia</taxon>
        <taxon>Autobranchia</taxon>
        <taxon>Heteroconchia</taxon>
        <taxon>Palaeoheterodonta</taxon>
        <taxon>Unionida</taxon>
        <taxon>Unionoidea</taxon>
        <taxon>Unionidae</taxon>
        <taxon>Unioninae</taxon>
        <taxon>Sinanodonta</taxon>
    </lineage>
</organism>
<accession>A0ABD3XRQ2</accession>
<dbReference type="Gene3D" id="1.10.533.10">
    <property type="entry name" value="Death Domain, Fas"/>
    <property type="match status" value="1"/>
</dbReference>
<protein>
    <recommendedName>
        <fullName evidence="3">CARD domain-containing protein</fullName>
    </recommendedName>
</protein>
<evidence type="ECO:0008006" key="3">
    <source>
        <dbReference type="Google" id="ProtNLM"/>
    </source>
</evidence>
<reference evidence="1 2" key="1">
    <citation type="submission" date="2024-11" db="EMBL/GenBank/DDBJ databases">
        <title>Chromosome-level genome assembly of the freshwater bivalve Anodonta woodiana.</title>
        <authorList>
            <person name="Chen X."/>
        </authorList>
    </citation>
    <scope>NUCLEOTIDE SEQUENCE [LARGE SCALE GENOMIC DNA]</scope>
    <source>
        <strain evidence="1">MN2024</strain>
        <tissue evidence="1">Gills</tissue>
    </source>
</reference>
<feature type="non-terminal residue" evidence="1">
    <location>
        <position position="1"/>
    </location>
</feature>
<dbReference type="InterPro" id="IPR011029">
    <property type="entry name" value="DEATH-like_dom_sf"/>
</dbReference>
<name>A0ABD3XRQ2_SINWO</name>
<proteinExistence type="predicted"/>
<dbReference type="EMBL" id="JBJQND010000001">
    <property type="protein sequence ID" value="KAL3888899.1"/>
    <property type="molecule type" value="Genomic_DNA"/>
</dbReference>
<evidence type="ECO:0000313" key="1">
    <source>
        <dbReference type="EMBL" id="KAL3888899.1"/>
    </source>
</evidence>
<comment type="caution">
    <text evidence="1">The sequence shown here is derived from an EMBL/GenBank/DDBJ whole genome shotgun (WGS) entry which is preliminary data.</text>
</comment>
<dbReference type="AlphaFoldDB" id="A0ABD3XRQ2"/>
<keyword evidence="2" id="KW-1185">Reference proteome</keyword>
<gene>
    <name evidence="1" type="ORF">ACJMK2_001259</name>
</gene>
<sequence length="59" mass="7035">EKAITTDKILHLIDQIKKRGQDTYERFKECLVMAQQVDLKEMLNKEEKKVSAEMKVKRQ</sequence>
<dbReference type="SUPFAM" id="SSF47986">
    <property type="entry name" value="DEATH domain"/>
    <property type="match status" value="1"/>
</dbReference>